<sequence length="956" mass="101743">MSTAAQLPSSGDRLLRERAAHDGPAPLYGREAEQAALVHMVTRLAGGHSGVTVLHGVPGSGRSRLLRRGIAFARAVGVHVLTALGSPSSAPTPYAYVGQLRPRSSAVGAARDPEPYEAKSVAGWCRSLMTAAHRPTLLALDDVQWADHESVEVIGGLLRRLASAPLGVLMTVTGTRGEFLESCAALADQVAFCQDGRGVLLELGPLGAPEVHALFTAAELPPPAPPLDPWWEDAARLSRGSPWLLRRVLDELRREPDEMTSTQLRTAFADAAGQARSELAAQTVARLAPGPLTLLRGLTVCRGLVATDRVAALVGLDEHQLPSAIKALRAQGLVDFGDPPRPALTDRTTSVLTGLHGDGRRRLRAEAARWAHRCDAGDEDVATLLLSTGPLGDPWVPSVLRRAARVHLARGRHTEAAELLERALCESLTPDERAEVLLEAAEAYAMTAPEAARLRIADLLSGAPPGPRLRGAVADLVLARGEPGFTPIPPYDHRTTRPVPLPRADVDGRTSELLRWAKGEDGSVRGDDQPGNGWWDTEHPAPDGSTGGRDPACPGHPCDGSAPQHSPLRPARTADPMRATEGAPTRGVLPELGGADPTRPAEDAPMHGTAPEPGSADATRLTGRATTESTEPELGTTGSVPGPAGPGCDPAALAATAWWQAMSGHDALAVRKMGLDVLRAPGDGPLFPRFTACFVLSLADAHAAARDALDATLAEAGKRASPTVVAAGLLLRARLNLRACDPDTADRDLTACRSLAPPHMWHPTRLTALRAAQIRVLLARECFAEADRLAAEELPPGAEESSAWTELLYSRAQLMLCRGRPRQALAEAEECGRWLTARDWRNPAHLAWRSLAALAHLGCGDEGRAEELFAEELRLAERWGADSALAWNELRRGLASPAPQAARLTERALRRLGHTPEARRFAQALVVRETAGLHPPPRADVPAPFVRRLGNLARRT</sequence>
<proteinExistence type="predicted"/>
<keyword evidence="6" id="KW-1185">Reference proteome</keyword>
<organism evidence="5 6">
    <name type="scientific">Streptomyces actuosus</name>
    <dbReference type="NCBI Taxonomy" id="1885"/>
    <lineage>
        <taxon>Bacteria</taxon>
        <taxon>Bacillati</taxon>
        <taxon>Actinomycetota</taxon>
        <taxon>Actinomycetes</taxon>
        <taxon>Kitasatosporales</taxon>
        <taxon>Streptomycetaceae</taxon>
        <taxon>Streptomyces</taxon>
    </lineage>
</organism>
<evidence type="ECO:0000313" key="5">
    <source>
        <dbReference type="EMBL" id="MBN0048580.1"/>
    </source>
</evidence>
<evidence type="ECO:0000256" key="2">
    <source>
        <dbReference type="ARBA" id="ARBA00022840"/>
    </source>
</evidence>
<dbReference type="Pfam" id="PF13191">
    <property type="entry name" value="AAA_16"/>
    <property type="match status" value="1"/>
</dbReference>
<dbReference type="PANTHER" id="PTHR16305:SF28">
    <property type="entry name" value="GUANYLATE CYCLASE DOMAIN-CONTAINING PROTEIN"/>
    <property type="match status" value="1"/>
</dbReference>
<keyword evidence="2" id="KW-0067">ATP-binding</keyword>
<feature type="compositionally biased region" description="Basic and acidic residues" evidence="3">
    <location>
        <begin position="504"/>
        <end position="528"/>
    </location>
</feature>
<dbReference type="RefSeq" id="WP_205386713.1">
    <property type="nucleotide sequence ID" value="NZ_JAFFZS010000042.1"/>
</dbReference>
<evidence type="ECO:0000313" key="6">
    <source>
        <dbReference type="Proteomes" id="UP000788262"/>
    </source>
</evidence>
<dbReference type="InterPro" id="IPR041664">
    <property type="entry name" value="AAA_16"/>
</dbReference>
<gene>
    <name evidence="5" type="ORF">JS756_31700</name>
</gene>
<name>A0ABS2VZK4_STRAS</name>
<dbReference type="Proteomes" id="UP000788262">
    <property type="component" value="Unassembled WGS sequence"/>
</dbReference>
<evidence type="ECO:0000256" key="1">
    <source>
        <dbReference type="ARBA" id="ARBA00022741"/>
    </source>
</evidence>
<comment type="caution">
    <text evidence="5">The sequence shown here is derived from an EMBL/GenBank/DDBJ whole genome shotgun (WGS) entry which is preliminary data.</text>
</comment>
<feature type="region of interest" description="Disordered" evidence="3">
    <location>
        <begin position="482"/>
        <end position="648"/>
    </location>
</feature>
<dbReference type="PANTHER" id="PTHR16305">
    <property type="entry name" value="TESTICULAR SOLUBLE ADENYLYL CYCLASE"/>
    <property type="match status" value="1"/>
</dbReference>
<dbReference type="SUPFAM" id="SSF52540">
    <property type="entry name" value="P-loop containing nucleoside triphosphate hydrolases"/>
    <property type="match status" value="1"/>
</dbReference>
<keyword evidence="1" id="KW-0547">Nucleotide-binding</keyword>
<dbReference type="EMBL" id="JAFFZS010000042">
    <property type="protein sequence ID" value="MBN0048580.1"/>
    <property type="molecule type" value="Genomic_DNA"/>
</dbReference>
<reference evidence="5 6" key="1">
    <citation type="submission" date="2021-02" db="EMBL/GenBank/DDBJ databases">
        <title>Whole genome sequencing of Streptomyces actuosus VRA1.</title>
        <authorList>
            <person name="Sen G."/>
            <person name="Sen A."/>
        </authorList>
    </citation>
    <scope>NUCLEOTIDE SEQUENCE [LARGE SCALE GENOMIC DNA]</scope>
    <source>
        <strain evidence="5 6">VRA1</strain>
    </source>
</reference>
<evidence type="ECO:0000259" key="4">
    <source>
        <dbReference type="Pfam" id="PF13191"/>
    </source>
</evidence>
<accession>A0ABS2VZK4</accession>
<dbReference type="InterPro" id="IPR027417">
    <property type="entry name" value="P-loop_NTPase"/>
</dbReference>
<evidence type="ECO:0000256" key="3">
    <source>
        <dbReference type="SAM" id="MobiDB-lite"/>
    </source>
</evidence>
<protein>
    <submittedName>
        <fullName evidence="5">AAA family ATPase</fullName>
    </submittedName>
</protein>
<feature type="domain" description="Orc1-like AAA ATPase" evidence="4">
    <location>
        <begin position="26"/>
        <end position="166"/>
    </location>
</feature>